<keyword evidence="1" id="KW-1185">Reference proteome</keyword>
<evidence type="ECO:0000313" key="1">
    <source>
        <dbReference type="Proteomes" id="UP000085678"/>
    </source>
</evidence>
<dbReference type="RefSeq" id="XP_023932317.1">
    <property type="nucleotide sequence ID" value="XM_024076549.1"/>
</dbReference>
<proteinExistence type="predicted"/>
<evidence type="ECO:0000313" key="2">
    <source>
        <dbReference type="RefSeq" id="XP_023932317.1"/>
    </source>
</evidence>
<dbReference type="AlphaFoldDB" id="A0A2R2MQN9"/>
<organism evidence="1 2">
    <name type="scientific">Lingula anatina</name>
    <name type="common">Brachiopod</name>
    <name type="synonym">Lingula unguis</name>
    <dbReference type="NCBI Taxonomy" id="7574"/>
    <lineage>
        <taxon>Eukaryota</taxon>
        <taxon>Metazoa</taxon>
        <taxon>Spiralia</taxon>
        <taxon>Lophotrochozoa</taxon>
        <taxon>Brachiopoda</taxon>
        <taxon>Linguliformea</taxon>
        <taxon>Lingulata</taxon>
        <taxon>Lingulida</taxon>
        <taxon>Linguloidea</taxon>
        <taxon>Lingulidae</taxon>
        <taxon>Lingula</taxon>
    </lineage>
</organism>
<reference evidence="2" key="1">
    <citation type="submission" date="2025-08" db="UniProtKB">
        <authorList>
            <consortium name="RefSeq"/>
        </authorList>
    </citation>
    <scope>IDENTIFICATION</scope>
    <source>
        <tissue evidence="2">Gonads</tissue>
    </source>
</reference>
<protein>
    <submittedName>
        <fullName evidence="2">Uncharacterized protein LOC112042266 isoform X2</fullName>
    </submittedName>
</protein>
<sequence length="91" mass="10128">MATWTVRSSGVILSVLLCGIMLIHGPLLVASELYLGYTLPSSGDYLHPIRVENFEETIRLAQLVPELKVYSCECCPEENARIRDCGLCVEQ</sequence>
<dbReference type="Proteomes" id="UP000085678">
    <property type="component" value="Unplaced"/>
</dbReference>
<accession>A0A2R2MQN9</accession>
<dbReference type="GeneID" id="112042266"/>
<name>A0A2R2MQN9_LINAN</name>
<gene>
    <name evidence="2" type="primary">LOC112042266</name>
</gene>